<dbReference type="Pfam" id="PF00646">
    <property type="entry name" value="F-box"/>
    <property type="match status" value="1"/>
</dbReference>
<reference evidence="1" key="1">
    <citation type="submission" date="2015-06" db="UniProtKB">
        <authorList>
            <consortium name="EnsemblPlants"/>
        </authorList>
    </citation>
    <scope>IDENTIFICATION</scope>
</reference>
<dbReference type="EnsemblPlants" id="EMT09881">
    <property type="protein sequence ID" value="EMT09881"/>
    <property type="gene ID" value="F775_11687"/>
</dbReference>
<evidence type="ECO:0000313" key="1">
    <source>
        <dbReference type="EnsemblPlants" id="EMT09881"/>
    </source>
</evidence>
<dbReference type="SUPFAM" id="SSF81383">
    <property type="entry name" value="F-box domain"/>
    <property type="match status" value="1"/>
</dbReference>
<dbReference type="InterPro" id="IPR036047">
    <property type="entry name" value="F-box-like_dom_sf"/>
</dbReference>
<dbReference type="InterPro" id="IPR044997">
    <property type="entry name" value="F-box_plant"/>
</dbReference>
<protein>
    <submittedName>
        <fullName evidence="1">Uncharacterized protein</fullName>
    </submittedName>
</protein>
<dbReference type="PROSITE" id="PS50181">
    <property type="entry name" value="FBOX"/>
    <property type="match status" value="1"/>
</dbReference>
<organism evidence="1">
    <name type="scientific">Aegilops tauschii</name>
    <name type="common">Tausch's goatgrass</name>
    <name type="synonym">Aegilops squarrosa</name>
    <dbReference type="NCBI Taxonomy" id="37682"/>
    <lineage>
        <taxon>Eukaryota</taxon>
        <taxon>Viridiplantae</taxon>
        <taxon>Streptophyta</taxon>
        <taxon>Embryophyta</taxon>
        <taxon>Tracheophyta</taxon>
        <taxon>Spermatophyta</taxon>
        <taxon>Magnoliopsida</taxon>
        <taxon>Liliopsida</taxon>
        <taxon>Poales</taxon>
        <taxon>Poaceae</taxon>
        <taxon>BOP clade</taxon>
        <taxon>Pooideae</taxon>
        <taxon>Triticodae</taxon>
        <taxon>Triticeae</taxon>
        <taxon>Triticinae</taxon>
        <taxon>Aegilops</taxon>
    </lineage>
</organism>
<dbReference type="PANTHER" id="PTHR32153">
    <property type="entry name" value="OJ000223_09.16 PROTEIN"/>
    <property type="match status" value="1"/>
</dbReference>
<dbReference type="Pfam" id="PF23622">
    <property type="entry name" value="LRR_At1g61320_AtMIF1"/>
    <property type="match status" value="1"/>
</dbReference>
<dbReference type="InterPro" id="IPR001810">
    <property type="entry name" value="F-box_dom"/>
</dbReference>
<dbReference type="AlphaFoldDB" id="M8B7B7"/>
<name>M8B7B7_AEGTA</name>
<dbReference type="InterPro" id="IPR055357">
    <property type="entry name" value="LRR_At1g61320_AtMIF1"/>
</dbReference>
<sequence length="398" mass="45468">MKLNRVSRRRRDLLKVDRLIKLPDHVLLNILERLGMLDAVRTCLVSKQTLNLPALLSRIVVDFSDGDLRWMNRDVADATDKILSTRSPGIPVRMLKLRFIMRGDDHLKIGRAVALAMATQKIYEAEFEILTKDVYYKTTDADLLDSAKMFNSFIDGHIVLTIPCSLVFVPRLSKLSLTNAYHSSNNHKLSQLLVNVPSISDLHLDFLSEKIWVQPECRKLVAPVLSKLRLVNLNNLPEECDISWTLFFLEAAPSVEELSITIWDHKCQMESQKSRSMKTDVKWEPSTPDFKHKNLAKLTIYGFQSDDNFMEYVRRAIQAVVNIKEVSLHDRKVCKLCTHKFPHIGVRPSSYPRTSEEVDLFRKKITEAKAGSHAMIHLRTIGESFALTMAADNQDAAD</sequence>
<dbReference type="ExpressionAtlas" id="M8B7B7">
    <property type="expression patterns" value="baseline"/>
</dbReference>
<accession>M8B7B7</accession>
<proteinExistence type="predicted"/>